<evidence type="ECO:0000313" key="1">
    <source>
        <dbReference type="EMBL" id="CAH6720820.1"/>
    </source>
</evidence>
<accession>A0ACA9Y728</accession>
<evidence type="ECO:0000313" key="2">
    <source>
        <dbReference type="Proteomes" id="UP001152531"/>
    </source>
</evidence>
<name>A0ACA9Y728_9ASCO</name>
<comment type="caution">
    <text evidence="1">The sequence shown here is derived from an EMBL/GenBank/DDBJ whole genome shotgun (WGS) entry which is preliminary data.</text>
</comment>
<reference evidence="1" key="1">
    <citation type="submission" date="2022-06" db="EMBL/GenBank/DDBJ databases">
        <authorList>
            <person name="Legras J.-L."/>
            <person name="Devillers H."/>
            <person name="Grondin C."/>
        </authorList>
    </citation>
    <scope>NUCLEOTIDE SEQUENCE</scope>
    <source>
        <strain evidence="1">CLIB 1444</strain>
    </source>
</reference>
<dbReference type="EMBL" id="CALSDN010000004">
    <property type="protein sequence ID" value="CAH6720820.1"/>
    <property type="molecule type" value="Genomic_DNA"/>
</dbReference>
<organism evidence="1 2">
    <name type="scientific">[Candida] jaroonii</name>
    <dbReference type="NCBI Taxonomy" id="467808"/>
    <lineage>
        <taxon>Eukaryota</taxon>
        <taxon>Fungi</taxon>
        <taxon>Dikarya</taxon>
        <taxon>Ascomycota</taxon>
        <taxon>Saccharomycotina</taxon>
        <taxon>Pichiomycetes</taxon>
        <taxon>Debaryomycetaceae</taxon>
        <taxon>Yamadazyma</taxon>
    </lineage>
</organism>
<protein>
    <submittedName>
        <fullName evidence="1">4-hydroxybenzoate polyprenyltransferase, mitochondrial</fullName>
    </submittedName>
</protein>
<sequence>MIGIRLVSPLRNIRSLANPLRHVRFNTTVVKQLKDPFTPEQRESARLARLANLGWLRHLPEKWIPYAELLRLEKPVGTSLLLVPSFWAITMASYSIAAPLTTFLYATSLFSVGALVMRGAGCIINDMLDKDLDNKVLRTVERPIASGRVSRNQAFTFLASQMFIGLGVLLSLPFECFYLGALSLPFISLYPLFKRFTYYPQVMISICFSWGCLLGFPAVGAPLDLSIAGPLFFSNFCWSMIYDSIYAHQDKEFDKTAGVKSTALVWKDNTKKIVNSIFVVQALSFFTAGFMANMGLGFYSFGAYGFYRLFNRIKQTDLDNPASCWFFFTDNVKTGLYFWAGMLVDYLMLLFI</sequence>
<gene>
    <name evidence="1" type="ORF">CLIB1444_04S08680</name>
</gene>
<proteinExistence type="predicted"/>
<dbReference type="Proteomes" id="UP001152531">
    <property type="component" value="Unassembled WGS sequence"/>
</dbReference>
<keyword evidence="2" id="KW-1185">Reference proteome</keyword>